<reference evidence="2" key="1">
    <citation type="submission" date="2022-11" db="EMBL/GenBank/DDBJ databases">
        <authorList>
            <person name="Somphong A."/>
            <person name="Phongsopitanun W."/>
        </authorList>
    </citation>
    <scope>NUCLEOTIDE SEQUENCE</scope>
    <source>
        <strain evidence="2">Pm04-4</strain>
    </source>
</reference>
<dbReference type="Proteomes" id="UP001151002">
    <property type="component" value="Unassembled WGS sequence"/>
</dbReference>
<evidence type="ECO:0000313" key="3">
    <source>
        <dbReference type="Proteomes" id="UP001151002"/>
    </source>
</evidence>
<dbReference type="RefSeq" id="WP_267566603.1">
    <property type="nucleotide sequence ID" value="NZ_JAPNTZ010000011.1"/>
</dbReference>
<feature type="compositionally biased region" description="Basic and acidic residues" evidence="1">
    <location>
        <begin position="15"/>
        <end position="29"/>
    </location>
</feature>
<proteinExistence type="predicted"/>
<keyword evidence="3" id="KW-1185">Reference proteome</keyword>
<name>A0ABT4B815_9ACTN</name>
<dbReference type="EMBL" id="JAPNTZ010000011">
    <property type="protein sequence ID" value="MCY1142182.1"/>
    <property type="molecule type" value="Genomic_DNA"/>
</dbReference>
<protein>
    <submittedName>
        <fullName evidence="2">Helix-turn-helix transcriptional regulator</fullName>
    </submittedName>
</protein>
<organism evidence="2 3">
    <name type="scientific">Paractinoplanes pyxinae</name>
    <dbReference type="NCBI Taxonomy" id="2997416"/>
    <lineage>
        <taxon>Bacteria</taxon>
        <taxon>Bacillati</taxon>
        <taxon>Actinomycetota</taxon>
        <taxon>Actinomycetes</taxon>
        <taxon>Micromonosporales</taxon>
        <taxon>Micromonosporaceae</taxon>
        <taxon>Paractinoplanes</taxon>
    </lineage>
</organism>
<gene>
    <name evidence="2" type="ORF">OWR29_29660</name>
</gene>
<comment type="caution">
    <text evidence="2">The sequence shown here is derived from an EMBL/GenBank/DDBJ whole genome shotgun (WGS) entry which is preliminary data.</text>
</comment>
<feature type="region of interest" description="Disordered" evidence="1">
    <location>
        <begin position="1"/>
        <end position="29"/>
    </location>
</feature>
<accession>A0ABT4B815</accession>
<sequence>MDKEEGSSRSGRPRVRADGNADAGARLERLMKDAGLTQAALGRQMKDAEPGRATADPARNLRDIFAGRTGPTPAEAARLSEIFQIAGLRDWWEWPPQRSPIEPVPPPVPFWRRRHLQVTAGVALLALGLVLLQGSGADQPTPVGPSGTGSAEAPYSYFGKATAPNQDIDLDVDYGGRVGQTFTARAKQIASVAIIVSRDEAVSPGFQPGEIGHVRLDLRPVSGDGQLGKPLGIGRFMAGPNHRDTVMQFDPVPTTPGQRYAFVVTNDERGVVLAFSLRPRGAGGEVSFWAGATKSPDAPMPPGRDNRAVAGYVCTVPGGC</sequence>
<feature type="region of interest" description="Disordered" evidence="1">
    <location>
        <begin position="38"/>
        <end position="57"/>
    </location>
</feature>
<evidence type="ECO:0000256" key="1">
    <source>
        <dbReference type="SAM" id="MobiDB-lite"/>
    </source>
</evidence>
<evidence type="ECO:0000313" key="2">
    <source>
        <dbReference type="EMBL" id="MCY1142182.1"/>
    </source>
</evidence>